<keyword evidence="12" id="KW-0418">Kinase</keyword>
<keyword evidence="5" id="KW-0238">DNA-binding</keyword>
<keyword evidence="13" id="KW-1185">Reference proteome</keyword>
<dbReference type="InterPro" id="IPR005467">
    <property type="entry name" value="His_kinase_dom"/>
</dbReference>
<dbReference type="FunFam" id="2.60.40.10:FF:000791">
    <property type="entry name" value="Two-component system sensor histidine kinase/response regulator"/>
    <property type="match status" value="1"/>
</dbReference>
<dbReference type="Gene3D" id="1.10.287.130">
    <property type="match status" value="1"/>
</dbReference>
<feature type="domain" description="Response regulatory" evidence="11">
    <location>
        <begin position="1097"/>
        <end position="1212"/>
    </location>
</feature>
<gene>
    <name evidence="12" type="ORF">SAMN05444001_10677</name>
</gene>
<evidence type="ECO:0000259" key="10">
    <source>
        <dbReference type="PROSITE" id="PS50109"/>
    </source>
</evidence>
<comment type="catalytic activity">
    <reaction evidence="1">
        <text>ATP + protein L-histidine = ADP + protein N-phospho-L-histidine.</text>
        <dbReference type="EC" id="2.7.13.3"/>
    </reaction>
</comment>
<evidence type="ECO:0000256" key="7">
    <source>
        <dbReference type="PROSITE-ProRule" id="PRU00169"/>
    </source>
</evidence>
<dbReference type="InterPro" id="IPR015943">
    <property type="entry name" value="WD40/YVTN_repeat-like_dom_sf"/>
</dbReference>
<dbReference type="FunFam" id="1.10.287.130:FF:000045">
    <property type="entry name" value="Two-component system sensor histidine kinase/response regulator"/>
    <property type="match status" value="1"/>
</dbReference>
<evidence type="ECO:0000256" key="8">
    <source>
        <dbReference type="SAM" id="Phobius"/>
    </source>
</evidence>
<evidence type="ECO:0000256" key="4">
    <source>
        <dbReference type="ARBA" id="ARBA00023015"/>
    </source>
</evidence>
<evidence type="ECO:0000259" key="9">
    <source>
        <dbReference type="PROSITE" id="PS01124"/>
    </source>
</evidence>
<dbReference type="PRINTS" id="PR00344">
    <property type="entry name" value="BCTRLSENSOR"/>
</dbReference>
<dbReference type="SMART" id="SM00387">
    <property type="entry name" value="HATPase_c"/>
    <property type="match status" value="1"/>
</dbReference>
<feature type="modified residue" description="4-aspartylphosphate" evidence="7">
    <location>
        <position position="1145"/>
    </location>
</feature>
<feature type="domain" description="Histidine kinase" evidence="10">
    <location>
        <begin position="853"/>
        <end position="1068"/>
    </location>
</feature>
<dbReference type="InterPro" id="IPR013783">
    <property type="entry name" value="Ig-like_fold"/>
</dbReference>
<dbReference type="InterPro" id="IPR003594">
    <property type="entry name" value="HATPase_dom"/>
</dbReference>
<dbReference type="FunFam" id="3.40.50.2300:FF:000138">
    <property type="entry name" value="Two-component system sensor histidine kinase/response regulator"/>
    <property type="match status" value="1"/>
</dbReference>
<dbReference type="Pfam" id="PF07495">
    <property type="entry name" value="Y_Y_Y"/>
    <property type="match status" value="1"/>
</dbReference>
<dbReference type="InterPro" id="IPR036097">
    <property type="entry name" value="HisK_dim/P_sf"/>
</dbReference>
<evidence type="ECO:0000256" key="3">
    <source>
        <dbReference type="ARBA" id="ARBA00022553"/>
    </source>
</evidence>
<dbReference type="Gene3D" id="1.10.10.60">
    <property type="entry name" value="Homeodomain-like"/>
    <property type="match status" value="1"/>
</dbReference>
<dbReference type="InterPro" id="IPR011110">
    <property type="entry name" value="Reg_prop"/>
</dbReference>
<dbReference type="SMART" id="SM00342">
    <property type="entry name" value="HTH_ARAC"/>
    <property type="match status" value="1"/>
</dbReference>
<protein>
    <recommendedName>
        <fullName evidence="2">histidine kinase</fullName>
        <ecNumber evidence="2">2.7.13.3</ecNumber>
    </recommendedName>
</protein>
<dbReference type="EC" id="2.7.13.3" evidence="2"/>
<dbReference type="PROSITE" id="PS50110">
    <property type="entry name" value="RESPONSE_REGULATORY"/>
    <property type="match status" value="1"/>
</dbReference>
<dbReference type="InterPro" id="IPR018060">
    <property type="entry name" value="HTH_AraC"/>
</dbReference>
<dbReference type="GO" id="GO:0043565">
    <property type="term" value="F:sequence-specific DNA binding"/>
    <property type="evidence" value="ECO:0007669"/>
    <property type="project" value="InterPro"/>
</dbReference>
<dbReference type="PROSITE" id="PS01124">
    <property type="entry name" value="HTH_ARAC_FAMILY_2"/>
    <property type="match status" value="1"/>
</dbReference>
<dbReference type="Pfam" id="PF00512">
    <property type="entry name" value="HisKA"/>
    <property type="match status" value="1"/>
</dbReference>
<evidence type="ECO:0000313" key="12">
    <source>
        <dbReference type="EMBL" id="SEF75874.1"/>
    </source>
</evidence>
<keyword evidence="8" id="KW-1133">Transmembrane helix</keyword>
<dbReference type="InterPro" id="IPR004358">
    <property type="entry name" value="Sig_transdc_His_kin-like_C"/>
</dbReference>
<dbReference type="Pfam" id="PF07494">
    <property type="entry name" value="Reg_prop"/>
    <property type="match status" value="3"/>
</dbReference>
<dbReference type="Gene3D" id="3.30.565.10">
    <property type="entry name" value="Histidine kinase-like ATPase, C-terminal domain"/>
    <property type="match status" value="1"/>
</dbReference>
<keyword evidence="8" id="KW-0812">Transmembrane</keyword>
<dbReference type="InterPro" id="IPR036890">
    <property type="entry name" value="HATPase_C_sf"/>
</dbReference>
<dbReference type="Proteomes" id="UP000236725">
    <property type="component" value="Unassembled WGS sequence"/>
</dbReference>
<accession>A0A8G2F3Z5</accession>
<dbReference type="Gene3D" id="2.130.10.10">
    <property type="entry name" value="YVTN repeat-like/Quinoprotein amine dehydrogenase"/>
    <property type="match status" value="2"/>
</dbReference>
<dbReference type="SUPFAM" id="SSF47384">
    <property type="entry name" value="Homodimeric domain of signal transducing histidine kinase"/>
    <property type="match status" value="1"/>
</dbReference>
<dbReference type="SUPFAM" id="SSF46689">
    <property type="entry name" value="Homeodomain-like"/>
    <property type="match status" value="1"/>
</dbReference>
<dbReference type="PROSITE" id="PS00041">
    <property type="entry name" value="HTH_ARAC_FAMILY_1"/>
    <property type="match status" value="1"/>
</dbReference>
<feature type="transmembrane region" description="Helical" evidence="8">
    <location>
        <begin position="795"/>
        <end position="819"/>
    </location>
</feature>
<feature type="domain" description="HTH araC/xylS-type" evidence="9">
    <location>
        <begin position="1244"/>
        <end position="1343"/>
    </location>
</feature>
<dbReference type="SMART" id="SM00388">
    <property type="entry name" value="HisKA"/>
    <property type="match status" value="1"/>
</dbReference>
<dbReference type="InterPro" id="IPR001789">
    <property type="entry name" value="Sig_transdc_resp-reg_receiver"/>
</dbReference>
<keyword evidence="8" id="KW-0472">Membrane</keyword>
<dbReference type="Gene3D" id="3.40.50.2300">
    <property type="match status" value="1"/>
</dbReference>
<keyword evidence="3 7" id="KW-0597">Phosphoprotein</keyword>
<dbReference type="InterPro" id="IPR011006">
    <property type="entry name" value="CheY-like_superfamily"/>
</dbReference>
<keyword evidence="12" id="KW-0808">Transferase</keyword>
<dbReference type="Pfam" id="PF00072">
    <property type="entry name" value="Response_reg"/>
    <property type="match status" value="1"/>
</dbReference>
<dbReference type="Pfam" id="PF02518">
    <property type="entry name" value="HATPase_c"/>
    <property type="match status" value="1"/>
</dbReference>
<evidence type="ECO:0000259" key="11">
    <source>
        <dbReference type="PROSITE" id="PS50110"/>
    </source>
</evidence>
<dbReference type="GO" id="GO:0003700">
    <property type="term" value="F:DNA-binding transcription factor activity"/>
    <property type="evidence" value="ECO:0007669"/>
    <property type="project" value="InterPro"/>
</dbReference>
<dbReference type="Gene3D" id="2.60.40.10">
    <property type="entry name" value="Immunoglobulins"/>
    <property type="match status" value="1"/>
</dbReference>
<dbReference type="SUPFAM" id="SSF63829">
    <property type="entry name" value="Calcium-dependent phosphotriesterase"/>
    <property type="match status" value="3"/>
</dbReference>
<evidence type="ECO:0000256" key="1">
    <source>
        <dbReference type="ARBA" id="ARBA00000085"/>
    </source>
</evidence>
<evidence type="ECO:0000313" key="13">
    <source>
        <dbReference type="Proteomes" id="UP000236725"/>
    </source>
</evidence>
<sequence length="1344" mass="154069">MNAFRNHSKAFKHHSFVVDLPLKSTYFPILMKSFILVVINMICILYCQGSTARELYFKHYNNKHGLSHNSVFCSLQDQKGFMWFGTDDGLNRFDGYTFKIYRYNSWEESSIPGDHIISLSEGTDGKIWVCTNQGTCYYDYHTNSFHPLTFPGRNNHTEYFQSVLEDKRNNLWCMEYNYIVKYSPTEKSIQVYPAEKYFHPNNMILSEDGYPIFCDDSNIYSYRNETNSFDMTPILEEEEKNQQIHLSVICQIPETGILIGTDKAGLMLFHYQTQKIETIIPQIQVRAITAFNKNTFWIASESGIYIYNIIDKKIQHLQKSLTNEYTIADNAVYALTKDKEGGMWVGTFFGGINYLPKEYTGFRYFIGGKTHPGMLGNAVREICPDKYGHLWVGTEDNGINRYDLQTNEMVNFSLNNPNHPLSATNIHGLLADENKLWVGTFNNGIDVLDIPSGKIIKRYTRSNTQKGLISDFVLCFHKLDNGNMLIGTSSGTVFYNKSTDSFQPWKNIRSLVRQIYEDKKRTIWIITNDGVYRYLPKEDKVVRYTSDLSKSQGLGSNNGNSVYEDSRGRIWITTSNGFSRYDDQTDSFNRITSENGLPSNIIYRIVEDDEHFFWISTANGLVKFDPETFVMRTYTYTDGLQEMQFNFSSSFKAPDGTIYMGTIDGMLAFNPKHFRADTYTPPIYITNINIPGDQKRKYKAKMSPIESTYQLKLPYNISTFTVSYIALSFTSPEAIEYAYKLEGVDKDWIYMNQNKEVTFANLSPGSYLFKVKSTNSGSVWQENEQTLQIIITPPFWATGWAMLLYFILIIACIAIFYYYKKAKLIEKHRINQEIFESKKEKELYNAKIQFFTFITHEIRTPLTLIKAPLEKILKSNDGNASTKANLEIIEKNTQRLLNLSNQLLDFRKTESKGFRLNYVKTDVKLWIENILQPFMPILEKEEKKFTLHIPEEYIAAYIDREAFSKIISNLIANAIKYSDKTVCLALTTDNEKKTFTVSVTNDGFLIPEEEKENIFTPFYRLKETENKQGSGIGLSLARSLAEFHSGNLTYRHTTDGLNLFCLTLPTEQADGYTMVADETPETYPTETISIPQAGTPVVLIVEDQADMRKFIAQELSTNYQVLEADNGKSALGQLKENNVNLIISDVMMPVMDGFELCNTVKNDVDYSHIPFILLTAQHNLQSRLEGLNKGADAYMEKPFSIELLIAQIQNLLKSREILNKTYLEKPLAPASSLAVSPVDDIFLSKFNAYLDEHITDEALNVEMLAAEMGMSTSSLYRKVKGLSGMSPVDFIKISRLKKAVLLMQNGETRMNEIAFQVGFSSPAYFSTCFQKQYGKSPSEFIKSR</sequence>
<dbReference type="Pfam" id="PF12833">
    <property type="entry name" value="HTH_18"/>
    <property type="match status" value="1"/>
</dbReference>
<dbReference type="CDD" id="cd00075">
    <property type="entry name" value="HATPase"/>
    <property type="match status" value="1"/>
</dbReference>
<keyword evidence="6" id="KW-0804">Transcription</keyword>
<name>A0A8G2F3Z5_9BACT</name>
<dbReference type="EMBL" id="FNVS01000006">
    <property type="protein sequence ID" value="SEF75874.1"/>
    <property type="molecule type" value="Genomic_DNA"/>
</dbReference>
<dbReference type="PANTHER" id="PTHR43547:SF2">
    <property type="entry name" value="HYBRID SIGNAL TRANSDUCTION HISTIDINE KINASE C"/>
    <property type="match status" value="1"/>
</dbReference>
<dbReference type="InterPro" id="IPR003661">
    <property type="entry name" value="HisK_dim/P_dom"/>
</dbReference>
<evidence type="ECO:0000256" key="6">
    <source>
        <dbReference type="ARBA" id="ARBA00023163"/>
    </source>
</evidence>
<dbReference type="SMART" id="SM00448">
    <property type="entry name" value="REC"/>
    <property type="match status" value="1"/>
</dbReference>
<dbReference type="PROSITE" id="PS50109">
    <property type="entry name" value="HIS_KIN"/>
    <property type="match status" value="1"/>
</dbReference>
<dbReference type="GO" id="GO:0000155">
    <property type="term" value="F:phosphorelay sensor kinase activity"/>
    <property type="evidence" value="ECO:0007669"/>
    <property type="project" value="InterPro"/>
</dbReference>
<dbReference type="RefSeq" id="WP_234999302.1">
    <property type="nucleotide sequence ID" value="NZ_FNVS01000006.1"/>
</dbReference>
<keyword evidence="4" id="KW-0805">Transcription regulation</keyword>
<dbReference type="SUPFAM" id="SSF52172">
    <property type="entry name" value="CheY-like"/>
    <property type="match status" value="1"/>
</dbReference>
<evidence type="ECO:0000256" key="2">
    <source>
        <dbReference type="ARBA" id="ARBA00012438"/>
    </source>
</evidence>
<dbReference type="CDD" id="cd00082">
    <property type="entry name" value="HisKA"/>
    <property type="match status" value="1"/>
</dbReference>
<dbReference type="InterPro" id="IPR018062">
    <property type="entry name" value="HTH_AraC-typ_CS"/>
</dbReference>
<reference evidence="12 13" key="1">
    <citation type="submission" date="2016-10" db="EMBL/GenBank/DDBJ databases">
        <authorList>
            <person name="Varghese N."/>
            <person name="Submissions S."/>
        </authorList>
    </citation>
    <scope>NUCLEOTIDE SEQUENCE [LARGE SCALE GENOMIC DNA]</scope>
    <source>
        <strain evidence="12 13">DSM 29073</strain>
    </source>
</reference>
<dbReference type="InterPro" id="IPR011123">
    <property type="entry name" value="Y_Y_Y"/>
</dbReference>
<comment type="caution">
    <text evidence="12">The sequence shown here is derived from an EMBL/GenBank/DDBJ whole genome shotgun (WGS) entry which is preliminary data.</text>
</comment>
<dbReference type="PANTHER" id="PTHR43547">
    <property type="entry name" value="TWO-COMPONENT HISTIDINE KINASE"/>
    <property type="match status" value="1"/>
</dbReference>
<organism evidence="12 13">
    <name type="scientific">Parabacteroides chinchillae</name>
    <dbReference type="NCBI Taxonomy" id="871327"/>
    <lineage>
        <taxon>Bacteria</taxon>
        <taxon>Pseudomonadati</taxon>
        <taxon>Bacteroidota</taxon>
        <taxon>Bacteroidia</taxon>
        <taxon>Bacteroidales</taxon>
        <taxon>Tannerellaceae</taxon>
        <taxon>Parabacteroides</taxon>
    </lineage>
</organism>
<dbReference type="SUPFAM" id="SSF55874">
    <property type="entry name" value="ATPase domain of HSP90 chaperone/DNA topoisomerase II/histidine kinase"/>
    <property type="match status" value="1"/>
</dbReference>
<proteinExistence type="predicted"/>
<dbReference type="InterPro" id="IPR009057">
    <property type="entry name" value="Homeodomain-like_sf"/>
</dbReference>
<evidence type="ECO:0000256" key="5">
    <source>
        <dbReference type="ARBA" id="ARBA00023125"/>
    </source>
</evidence>